<protein>
    <recommendedName>
        <fullName evidence="1">biotin carboxylase</fullName>
        <ecNumber evidence="1">6.3.4.14</ecNumber>
    </recommendedName>
</protein>
<dbReference type="NCBIfam" id="NF006367">
    <property type="entry name" value="PRK08591.1"/>
    <property type="match status" value="1"/>
</dbReference>
<dbReference type="FunFam" id="3.30.1490.20:FF:000003">
    <property type="entry name" value="acetyl-CoA carboxylase isoform X1"/>
    <property type="match status" value="1"/>
</dbReference>
<dbReference type="InterPro" id="IPR005479">
    <property type="entry name" value="CPAse_ATP-bd"/>
</dbReference>
<keyword evidence="10" id="KW-1185">Reference proteome</keyword>
<dbReference type="SUPFAM" id="SSF52440">
    <property type="entry name" value="PreATP-grasp domain"/>
    <property type="match status" value="1"/>
</dbReference>
<dbReference type="PROSITE" id="PS00866">
    <property type="entry name" value="CPSASE_1"/>
    <property type="match status" value="1"/>
</dbReference>
<dbReference type="PANTHER" id="PTHR18866">
    <property type="entry name" value="CARBOXYLASE:PYRUVATE/ACETYL-COA/PROPIONYL-COA CARBOXYLASE"/>
    <property type="match status" value="1"/>
</dbReference>
<dbReference type="InterPro" id="IPR005482">
    <property type="entry name" value="Biotin_COase_C"/>
</dbReference>
<dbReference type="Pfam" id="PF02786">
    <property type="entry name" value="CPSase_L_D2"/>
    <property type="match status" value="1"/>
</dbReference>
<evidence type="ECO:0000256" key="2">
    <source>
        <dbReference type="ARBA" id="ARBA00022598"/>
    </source>
</evidence>
<dbReference type="InterPro" id="IPR005481">
    <property type="entry name" value="BC-like_N"/>
</dbReference>
<comment type="caution">
    <text evidence="9">The sequence shown here is derived from an EMBL/GenBank/DDBJ whole genome shotgun (WGS) entry which is preliminary data.</text>
</comment>
<keyword evidence="3 6" id="KW-0547">Nucleotide-binding</keyword>
<dbReference type="AlphaFoldDB" id="A0A4V2SNB1"/>
<dbReference type="Pfam" id="PF02785">
    <property type="entry name" value="Biotin_carb_C"/>
    <property type="match status" value="1"/>
</dbReference>
<proteinExistence type="predicted"/>
<dbReference type="GO" id="GO:0005524">
    <property type="term" value="F:ATP binding"/>
    <property type="evidence" value="ECO:0007669"/>
    <property type="project" value="UniProtKB-UniRule"/>
</dbReference>
<dbReference type="InterPro" id="IPR050856">
    <property type="entry name" value="Biotin_carboxylase_complex"/>
</dbReference>
<keyword evidence="4 6" id="KW-0067">ATP-binding</keyword>
<evidence type="ECO:0000256" key="1">
    <source>
        <dbReference type="ARBA" id="ARBA00013263"/>
    </source>
</evidence>
<evidence type="ECO:0000256" key="4">
    <source>
        <dbReference type="ARBA" id="ARBA00022840"/>
    </source>
</evidence>
<dbReference type="SMART" id="SM00878">
    <property type="entry name" value="Biotin_carb_C"/>
    <property type="match status" value="1"/>
</dbReference>
<evidence type="ECO:0000259" key="8">
    <source>
        <dbReference type="PROSITE" id="PS50979"/>
    </source>
</evidence>
<evidence type="ECO:0000313" key="10">
    <source>
        <dbReference type="Proteomes" id="UP000295416"/>
    </source>
</evidence>
<dbReference type="InterPro" id="IPR011764">
    <property type="entry name" value="Biotin_carboxylation_dom"/>
</dbReference>
<evidence type="ECO:0000256" key="3">
    <source>
        <dbReference type="ARBA" id="ARBA00022741"/>
    </source>
</evidence>
<keyword evidence="5" id="KW-0092">Biotin</keyword>
<evidence type="ECO:0000313" key="9">
    <source>
        <dbReference type="EMBL" id="TCP30476.1"/>
    </source>
</evidence>
<dbReference type="InterPro" id="IPR016185">
    <property type="entry name" value="PreATP-grasp_dom_sf"/>
</dbReference>
<keyword evidence="2" id="KW-0436">Ligase</keyword>
<dbReference type="Pfam" id="PF00289">
    <property type="entry name" value="Biotin_carb_N"/>
    <property type="match status" value="1"/>
</dbReference>
<dbReference type="InterPro" id="IPR011054">
    <property type="entry name" value="Rudment_hybrid_motif"/>
</dbReference>
<dbReference type="FunFam" id="3.40.50.20:FF:000010">
    <property type="entry name" value="Propionyl-CoA carboxylase subunit alpha"/>
    <property type="match status" value="1"/>
</dbReference>
<dbReference type="EC" id="6.3.4.14" evidence="1"/>
<dbReference type="PROSITE" id="PS50979">
    <property type="entry name" value="BC"/>
    <property type="match status" value="1"/>
</dbReference>
<accession>A0A4V2SNB1</accession>
<feature type="domain" description="ATP-grasp" evidence="7">
    <location>
        <begin position="139"/>
        <end position="336"/>
    </location>
</feature>
<feature type="domain" description="Biotin carboxylation" evidence="8">
    <location>
        <begin position="20"/>
        <end position="464"/>
    </location>
</feature>
<reference evidence="9 10" key="1">
    <citation type="submission" date="2019-03" db="EMBL/GenBank/DDBJ databases">
        <title>Genomic Encyclopedia of Type Strains, Phase IV (KMG-IV): sequencing the most valuable type-strain genomes for metagenomic binning, comparative biology and taxonomic classification.</title>
        <authorList>
            <person name="Goeker M."/>
        </authorList>
    </citation>
    <scope>NUCLEOTIDE SEQUENCE [LARGE SCALE GENOMIC DNA]</scope>
    <source>
        <strain evidence="9 10">DSM 19377</strain>
    </source>
</reference>
<evidence type="ECO:0000256" key="6">
    <source>
        <dbReference type="PROSITE-ProRule" id="PRU00409"/>
    </source>
</evidence>
<dbReference type="PROSITE" id="PS50975">
    <property type="entry name" value="ATP_GRASP"/>
    <property type="match status" value="1"/>
</dbReference>
<dbReference type="PANTHER" id="PTHR18866:SF33">
    <property type="entry name" value="METHYLCROTONOYL-COA CARBOXYLASE SUBUNIT ALPHA, MITOCHONDRIAL-RELATED"/>
    <property type="match status" value="1"/>
</dbReference>
<evidence type="ECO:0000259" key="7">
    <source>
        <dbReference type="PROSITE" id="PS50975"/>
    </source>
</evidence>
<name>A0A4V2SNB1_9BACL</name>
<dbReference type="PROSITE" id="PS00867">
    <property type="entry name" value="CPSASE_2"/>
    <property type="match status" value="1"/>
</dbReference>
<dbReference type="GO" id="GO:0004075">
    <property type="term" value="F:biotin carboxylase activity"/>
    <property type="evidence" value="ECO:0007669"/>
    <property type="project" value="UniProtKB-EC"/>
</dbReference>
<dbReference type="SUPFAM" id="SSF51246">
    <property type="entry name" value="Rudiment single hybrid motif"/>
    <property type="match status" value="1"/>
</dbReference>
<dbReference type="InterPro" id="IPR011761">
    <property type="entry name" value="ATP-grasp"/>
</dbReference>
<sequence>MPNILYDALKLNKKDERGDTLKKVLIANRGEIADRILRTCERLGIQTVVIYSEADKDLPYVNKATESVYIGAPPAQKSYMNHEAVLKAAKDAGADAIHPGYGFLSENAGFVNEVENRGLTFIGPDAKTIALMGDKVKARQTMSAAGVPVVPGSDGAVKNADDACVIAASIGYPVMLKASAGGGGIGMQRCSNEQQLVKAFASNQARAKAYFGSSEMFIEKAIDNGRHIEIQIFGDSKGNIVHLFERDCSVQRRNQKVIEESPSPFLSDKTRKAMTEAAVKAAEYVNYKNAGTIEFIVDENEQFYFLEMNTRLQVEHPVTEHQTGLDLVEWQIRVADGEALPLSQSDINYNGHSMEFRLYAEDPETYLPSPGPLSTFTYREMEGVRIDKGYSEGNSVTPFYDPMIAKIIVSDSNRARVIEKADAFFNTFKVEGIKTNIPLFQRLLESGEFKDGNYTTQILNKKKERLS</sequence>
<evidence type="ECO:0000256" key="5">
    <source>
        <dbReference type="ARBA" id="ARBA00023267"/>
    </source>
</evidence>
<organism evidence="9 10">
    <name type="scientific">Scopulibacillus darangshiensis</name>
    <dbReference type="NCBI Taxonomy" id="442528"/>
    <lineage>
        <taxon>Bacteria</taxon>
        <taxon>Bacillati</taxon>
        <taxon>Bacillota</taxon>
        <taxon>Bacilli</taxon>
        <taxon>Bacillales</taxon>
        <taxon>Sporolactobacillaceae</taxon>
        <taxon>Scopulibacillus</taxon>
    </lineage>
</organism>
<dbReference type="Proteomes" id="UP000295416">
    <property type="component" value="Unassembled WGS sequence"/>
</dbReference>
<dbReference type="Gene3D" id="3.30.470.20">
    <property type="entry name" value="ATP-grasp fold, B domain"/>
    <property type="match status" value="1"/>
</dbReference>
<dbReference type="GO" id="GO:0046872">
    <property type="term" value="F:metal ion binding"/>
    <property type="evidence" value="ECO:0007669"/>
    <property type="project" value="InterPro"/>
</dbReference>
<gene>
    <name evidence="9" type="ORF">EV207_1054</name>
</gene>
<dbReference type="SUPFAM" id="SSF56059">
    <property type="entry name" value="Glutathione synthetase ATP-binding domain-like"/>
    <property type="match status" value="1"/>
</dbReference>
<dbReference type="EMBL" id="SLXK01000005">
    <property type="protein sequence ID" value="TCP30476.1"/>
    <property type="molecule type" value="Genomic_DNA"/>
</dbReference>